<name>A0A8X8YWT1_SALSN</name>
<dbReference type="Proteomes" id="UP000298416">
    <property type="component" value="Unassembled WGS sequence"/>
</dbReference>
<keyword evidence="2" id="KW-0479">Metal-binding</keyword>
<protein>
    <recommendedName>
        <fullName evidence="2">Protein FAR1-RELATED SEQUENCE</fullName>
    </recommendedName>
</protein>
<dbReference type="PROSITE" id="PS50966">
    <property type="entry name" value="ZF_SWIM"/>
    <property type="match status" value="1"/>
</dbReference>
<evidence type="ECO:0000259" key="4">
    <source>
        <dbReference type="PROSITE" id="PS50966"/>
    </source>
</evidence>
<comment type="function">
    <text evidence="2">Putative transcription activator involved in regulating light control of development.</text>
</comment>
<keyword evidence="2" id="KW-0862">Zinc</keyword>
<dbReference type="InterPro" id="IPR007527">
    <property type="entry name" value="Znf_SWIM"/>
</dbReference>
<feature type="region of interest" description="Disordered" evidence="3">
    <location>
        <begin position="261"/>
        <end position="301"/>
    </location>
</feature>
<keyword evidence="2" id="KW-0539">Nucleus</keyword>
<dbReference type="GO" id="GO:0008270">
    <property type="term" value="F:zinc ion binding"/>
    <property type="evidence" value="ECO:0007669"/>
    <property type="project" value="UniProtKB-UniRule"/>
</dbReference>
<dbReference type="InterPro" id="IPR031052">
    <property type="entry name" value="FHY3/FAR1"/>
</dbReference>
<dbReference type="GO" id="GO:0006355">
    <property type="term" value="P:regulation of DNA-templated transcription"/>
    <property type="evidence" value="ECO:0007669"/>
    <property type="project" value="UniProtKB-UniRule"/>
</dbReference>
<feature type="domain" description="SWIM-type" evidence="4">
    <location>
        <begin position="110"/>
        <end position="148"/>
    </location>
</feature>
<reference evidence="5" key="1">
    <citation type="submission" date="2018-01" db="EMBL/GenBank/DDBJ databases">
        <authorList>
            <person name="Mao J.F."/>
        </authorList>
    </citation>
    <scope>NUCLEOTIDE SEQUENCE</scope>
    <source>
        <strain evidence="5">Huo1</strain>
        <tissue evidence="5">Leaf</tissue>
    </source>
</reference>
<evidence type="ECO:0000256" key="1">
    <source>
        <dbReference type="PROSITE-ProRule" id="PRU00325"/>
    </source>
</evidence>
<accession>A0A8X8YWT1</accession>
<reference evidence="5" key="2">
    <citation type="submission" date="2020-08" db="EMBL/GenBank/DDBJ databases">
        <title>Plant Genome Project.</title>
        <authorList>
            <person name="Zhang R.-G."/>
        </authorList>
    </citation>
    <scope>NUCLEOTIDE SEQUENCE</scope>
    <source>
        <strain evidence="5">Huo1</strain>
        <tissue evidence="5">Leaf</tissue>
    </source>
</reference>
<evidence type="ECO:0000313" key="6">
    <source>
        <dbReference type="Proteomes" id="UP000298416"/>
    </source>
</evidence>
<keyword evidence="6" id="KW-1185">Reference proteome</keyword>
<keyword evidence="1 2" id="KW-0863">Zinc-finger</keyword>
<proteinExistence type="inferred from homology"/>
<dbReference type="PANTHER" id="PTHR31669:SF283">
    <property type="entry name" value="PROTEIN FAR1-RELATED SEQUENCE"/>
    <property type="match status" value="1"/>
</dbReference>
<comment type="similarity">
    <text evidence="2">Belongs to the FHY3/FAR1 family.</text>
</comment>
<organism evidence="5">
    <name type="scientific">Salvia splendens</name>
    <name type="common">Scarlet sage</name>
    <dbReference type="NCBI Taxonomy" id="180675"/>
    <lineage>
        <taxon>Eukaryota</taxon>
        <taxon>Viridiplantae</taxon>
        <taxon>Streptophyta</taxon>
        <taxon>Embryophyta</taxon>
        <taxon>Tracheophyta</taxon>
        <taxon>Spermatophyta</taxon>
        <taxon>Magnoliopsida</taxon>
        <taxon>eudicotyledons</taxon>
        <taxon>Gunneridae</taxon>
        <taxon>Pentapetalae</taxon>
        <taxon>asterids</taxon>
        <taxon>lamiids</taxon>
        <taxon>Lamiales</taxon>
        <taxon>Lamiaceae</taxon>
        <taxon>Nepetoideae</taxon>
        <taxon>Mentheae</taxon>
        <taxon>Salviinae</taxon>
        <taxon>Salvia</taxon>
        <taxon>Salvia subgen. Calosphace</taxon>
        <taxon>core Calosphace</taxon>
    </lineage>
</organism>
<sequence>MHAFFDGFVNSKSTLKLFVEQYEIAIQNKIQKEMNADYQSKCVMLKPVSTFQWEKQLLGEYTHNIGLLLQVEIKKISSCNVEDVAIGEDGVHRCKIKEMRLVQNVFHKEYTYNVEYRPFGEYISCNCRRYKFKGIFCFHIFKVLVYKDINHVHDRYIMKRWWAREYRPHSSIVFAGGYPHMTEEFKVFQDMERSFVKCADAAITDPRAIKMVKEAHEKLLVDIMNIIRGGLISNPSPNGENARISTDPPAIVDPLVSIPHRRPRADTRLRSNFEINTTHNRRGGGRTGSRGRRSNRGQEVA</sequence>
<evidence type="ECO:0000256" key="2">
    <source>
        <dbReference type="RuleBase" id="RU367018"/>
    </source>
</evidence>
<dbReference type="GO" id="GO:0005634">
    <property type="term" value="C:nucleus"/>
    <property type="evidence" value="ECO:0007669"/>
    <property type="project" value="UniProtKB-SubCell"/>
</dbReference>
<evidence type="ECO:0000313" key="5">
    <source>
        <dbReference type="EMBL" id="KAG6437133.1"/>
    </source>
</evidence>
<dbReference type="EMBL" id="PNBA02000001">
    <property type="protein sequence ID" value="KAG6437133.1"/>
    <property type="molecule type" value="Genomic_DNA"/>
</dbReference>
<feature type="compositionally biased region" description="Basic residues" evidence="3">
    <location>
        <begin position="279"/>
        <end position="295"/>
    </location>
</feature>
<evidence type="ECO:0000256" key="3">
    <source>
        <dbReference type="SAM" id="MobiDB-lite"/>
    </source>
</evidence>
<comment type="caution">
    <text evidence="5">The sequence shown here is derived from an EMBL/GenBank/DDBJ whole genome shotgun (WGS) entry which is preliminary data.</text>
</comment>
<dbReference type="AlphaFoldDB" id="A0A8X8YWT1"/>
<comment type="subcellular location">
    <subcellularLocation>
        <location evidence="2">Nucleus</location>
    </subcellularLocation>
</comment>
<dbReference type="PANTHER" id="PTHR31669">
    <property type="entry name" value="PROTEIN FAR1-RELATED SEQUENCE 10-RELATED"/>
    <property type="match status" value="1"/>
</dbReference>
<gene>
    <name evidence="5" type="ORF">SASPL_102044</name>
</gene>